<dbReference type="EMBL" id="CAAJGR010000049">
    <property type="protein sequence ID" value="VHO01817.1"/>
    <property type="molecule type" value="Genomic_DNA"/>
</dbReference>
<evidence type="ECO:0000256" key="2">
    <source>
        <dbReference type="SAM" id="Phobius"/>
    </source>
</evidence>
<organism evidence="3">
    <name type="scientific">Rheinheimera sp. BAL341</name>
    <dbReference type="NCBI Taxonomy" id="1708203"/>
    <lineage>
        <taxon>Bacteria</taxon>
        <taxon>Pseudomonadati</taxon>
        <taxon>Pseudomonadota</taxon>
        <taxon>Gammaproteobacteria</taxon>
        <taxon>Chromatiales</taxon>
        <taxon>Chromatiaceae</taxon>
        <taxon>Rheinheimera</taxon>
    </lineage>
</organism>
<keyword evidence="2" id="KW-1133">Transmembrane helix</keyword>
<sequence>MPFTATAPAPQRRKWPFFLLGLLIYVLLTAAVILWYQDDVDQMAWADREVFNNKIISQYQLNDNISQDMVLQRLGTPDITAAVQSNEQVYQLLYYRTHRNAADGITTADECTALLFNQRRLVAMGDAAVQQFAAVSADGG</sequence>
<keyword evidence="1" id="KW-0732">Signal</keyword>
<dbReference type="Gene3D" id="3.30.1450.10">
    <property type="match status" value="1"/>
</dbReference>
<accession>A0A486XGY8</accession>
<name>A0A486XGY8_9GAMM</name>
<keyword evidence="2" id="KW-0812">Transmembrane</keyword>
<reference evidence="3" key="1">
    <citation type="submission" date="2019-04" db="EMBL/GenBank/DDBJ databases">
        <authorList>
            <person name="Brambilla D."/>
        </authorList>
    </citation>
    <scope>NUCLEOTIDE SEQUENCE</scope>
    <source>
        <strain evidence="3">BAL1</strain>
    </source>
</reference>
<dbReference type="Pfam" id="PF11399">
    <property type="entry name" value="DUF3192"/>
    <property type="match status" value="1"/>
</dbReference>
<dbReference type="InterPro" id="IPR021534">
    <property type="entry name" value="DUF3192"/>
</dbReference>
<dbReference type="InterPro" id="IPR037873">
    <property type="entry name" value="BamE-like"/>
</dbReference>
<evidence type="ECO:0000313" key="3">
    <source>
        <dbReference type="EMBL" id="VHO01817.1"/>
    </source>
</evidence>
<gene>
    <name evidence="3" type="ORF">BAL341_400</name>
</gene>
<protein>
    <recommendedName>
        <fullName evidence="4">DUF3192 domain-containing protein</fullName>
    </recommendedName>
</protein>
<dbReference type="AlphaFoldDB" id="A0A486XGY8"/>
<proteinExistence type="predicted"/>
<evidence type="ECO:0000256" key="1">
    <source>
        <dbReference type="ARBA" id="ARBA00022729"/>
    </source>
</evidence>
<feature type="transmembrane region" description="Helical" evidence="2">
    <location>
        <begin position="15"/>
        <end position="36"/>
    </location>
</feature>
<evidence type="ECO:0008006" key="4">
    <source>
        <dbReference type="Google" id="ProtNLM"/>
    </source>
</evidence>
<keyword evidence="2" id="KW-0472">Membrane</keyword>